<dbReference type="EMBL" id="JAAIUW010000013">
    <property type="protein sequence ID" value="KAF7801916.1"/>
    <property type="molecule type" value="Genomic_DNA"/>
</dbReference>
<reference evidence="1" key="1">
    <citation type="submission" date="2020-09" db="EMBL/GenBank/DDBJ databases">
        <title>Genome-Enabled Discovery of Anthraquinone Biosynthesis in Senna tora.</title>
        <authorList>
            <person name="Kang S.-H."/>
            <person name="Pandey R.P."/>
            <person name="Lee C.-M."/>
            <person name="Sim J.-S."/>
            <person name="Jeong J.-T."/>
            <person name="Choi B.-S."/>
            <person name="Jung M."/>
            <person name="Ginzburg D."/>
            <person name="Zhao K."/>
            <person name="Won S.Y."/>
            <person name="Oh T.-J."/>
            <person name="Yu Y."/>
            <person name="Kim N.-H."/>
            <person name="Lee O.R."/>
            <person name="Lee T.-H."/>
            <person name="Bashyal P."/>
            <person name="Kim T.-S."/>
            <person name="Lee W.-H."/>
            <person name="Kawkins C."/>
            <person name="Kim C.-K."/>
            <person name="Kim J.S."/>
            <person name="Ahn B.O."/>
            <person name="Rhee S.Y."/>
            <person name="Sohng J.K."/>
        </authorList>
    </citation>
    <scope>NUCLEOTIDE SEQUENCE</scope>
    <source>
        <tissue evidence="1">Leaf</tissue>
    </source>
</reference>
<keyword evidence="2" id="KW-1185">Reference proteome</keyword>
<evidence type="ECO:0000313" key="1">
    <source>
        <dbReference type="EMBL" id="KAF7801916.1"/>
    </source>
</evidence>
<dbReference type="Proteomes" id="UP000634136">
    <property type="component" value="Unassembled WGS sequence"/>
</dbReference>
<organism evidence="1 2">
    <name type="scientific">Senna tora</name>
    <dbReference type="NCBI Taxonomy" id="362788"/>
    <lineage>
        <taxon>Eukaryota</taxon>
        <taxon>Viridiplantae</taxon>
        <taxon>Streptophyta</taxon>
        <taxon>Embryophyta</taxon>
        <taxon>Tracheophyta</taxon>
        <taxon>Spermatophyta</taxon>
        <taxon>Magnoliopsida</taxon>
        <taxon>eudicotyledons</taxon>
        <taxon>Gunneridae</taxon>
        <taxon>Pentapetalae</taxon>
        <taxon>rosids</taxon>
        <taxon>fabids</taxon>
        <taxon>Fabales</taxon>
        <taxon>Fabaceae</taxon>
        <taxon>Caesalpinioideae</taxon>
        <taxon>Cassia clade</taxon>
        <taxon>Senna</taxon>
    </lineage>
</organism>
<accession>A0A834SEG8</accession>
<evidence type="ECO:0000313" key="2">
    <source>
        <dbReference type="Proteomes" id="UP000634136"/>
    </source>
</evidence>
<protein>
    <submittedName>
        <fullName evidence="1">Uncharacterized protein</fullName>
    </submittedName>
</protein>
<gene>
    <name evidence="1" type="ORF">G2W53_041027</name>
</gene>
<name>A0A834SEG8_9FABA</name>
<dbReference type="AlphaFoldDB" id="A0A834SEG8"/>
<comment type="caution">
    <text evidence="1">The sequence shown here is derived from an EMBL/GenBank/DDBJ whole genome shotgun (WGS) entry which is preliminary data.</text>
</comment>
<proteinExistence type="predicted"/>
<sequence>MCALLDSDQFSSYIIHPGSGIVPLKESFYHLFPTCDRTYGFHARADHMEFLQVIVRIFICQPSEFRKQMDQARLQFKRSLKSSSSNTQWGLLYRWSIKLL</sequence>